<reference evidence="1" key="1">
    <citation type="submission" date="2023-05" db="EMBL/GenBank/DDBJ databases">
        <authorList>
            <consortium name="ELIXIR-Norway"/>
        </authorList>
    </citation>
    <scope>NUCLEOTIDE SEQUENCE</scope>
</reference>
<protein>
    <submittedName>
        <fullName evidence="1">Uncharacterized protein</fullName>
    </submittedName>
</protein>
<proteinExistence type="predicted"/>
<accession>A0ACB0E2I6</accession>
<dbReference type="EMBL" id="OX596098">
    <property type="protein sequence ID" value="CAI9694845.1"/>
    <property type="molecule type" value="Genomic_DNA"/>
</dbReference>
<evidence type="ECO:0000313" key="1">
    <source>
        <dbReference type="EMBL" id="CAI9694845.1"/>
    </source>
</evidence>
<dbReference type="Proteomes" id="UP001162501">
    <property type="component" value="Chromosome 14"/>
</dbReference>
<name>A0ACB0E2I6_RANTA</name>
<organism evidence="1 2">
    <name type="scientific">Rangifer tarandus platyrhynchus</name>
    <name type="common">Svalbard reindeer</name>
    <dbReference type="NCBI Taxonomy" id="3082113"/>
    <lineage>
        <taxon>Eukaryota</taxon>
        <taxon>Metazoa</taxon>
        <taxon>Chordata</taxon>
        <taxon>Craniata</taxon>
        <taxon>Vertebrata</taxon>
        <taxon>Euteleostomi</taxon>
        <taxon>Mammalia</taxon>
        <taxon>Eutheria</taxon>
        <taxon>Laurasiatheria</taxon>
        <taxon>Artiodactyla</taxon>
        <taxon>Ruminantia</taxon>
        <taxon>Pecora</taxon>
        <taxon>Cervidae</taxon>
        <taxon>Odocoileinae</taxon>
        <taxon>Rangifer</taxon>
    </lineage>
</organism>
<evidence type="ECO:0000313" key="2">
    <source>
        <dbReference type="Proteomes" id="UP001162501"/>
    </source>
</evidence>
<sequence>MAHTTDPSLISSACKKPRRDTVSSLQSRADAPAEPPSSISARRPCSLSPAPVGNPYTYVCCAVSLQPHTRRMILRRLVSEASFAESPAAGKVRHAREVPRGHQQAATAGQQSRGLEVGDQLSRLACLRAETGTA</sequence>
<gene>
    <name evidence="1" type="ORF">MRATA1EN3_LOCUS6058</name>
</gene>